<dbReference type="PRINTS" id="PR00344">
    <property type="entry name" value="BCTRLSENSOR"/>
</dbReference>
<keyword evidence="5 9" id="KW-0418">Kinase</keyword>
<feature type="domain" description="Histidine kinase" evidence="8">
    <location>
        <begin position="94"/>
        <end position="298"/>
    </location>
</feature>
<dbReference type="InterPro" id="IPR036890">
    <property type="entry name" value="HATPase_C_sf"/>
</dbReference>
<dbReference type="GO" id="GO:0004673">
    <property type="term" value="F:protein histidine kinase activity"/>
    <property type="evidence" value="ECO:0007669"/>
    <property type="project" value="UniProtKB-EC"/>
</dbReference>
<dbReference type="STRING" id="1873524.HSR6_2136"/>
<dbReference type="InterPro" id="IPR050980">
    <property type="entry name" value="2C_sensor_his_kinase"/>
</dbReference>
<dbReference type="SUPFAM" id="SSF55874">
    <property type="entry name" value="ATPase domain of HSP90 chaperone/DNA topoisomerase II/histidine kinase"/>
    <property type="match status" value="1"/>
</dbReference>
<dbReference type="PANTHER" id="PTHR44936:SF10">
    <property type="entry name" value="SENSOR PROTEIN RSTB"/>
    <property type="match status" value="1"/>
</dbReference>
<feature type="transmembrane region" description="Helical" evidence="7">
    <location>
        <begin position="52"/>
        <end position="69"/>
    </location>
</feature>
<evidence type="ECO:0000256" key="2">
    <source>
        <dbReference type="ARBA" id="ARBA00012438"/>
    </source>
</evidence>
<sequence>MFHVRRVLEFTPRRMAGGYAVFGSLWVLLSDRIVFATVATESTLALVQTIKGWAFVGLSAALILGLTRVRERQLEDSRRRAITASQQLQVLHRIFRHNVRNDITVIQGYSQLLQEQFATNRAAGWLEEIRETAGQVIDTSEKLRIVSEVEVTEDRDVVDLVAIVDRELGRFQSQFPGVEVSQDLPERLSVQADPSIQYAIREALENAMEHHPDPPAERQVSVTGDTSIGAATIEITDNGPGIPFDEIEPIESGDESQLSHGSGVGLWLIAWICQTYGGRVDFEPADGTTVALSFERADPIEEATDRLSRELTPDLAW</sequence>
<reference evidence="9 10" key="1">
    <citation type="submission" date="2016-06" db="EMBL/GenBank/DDBJ databases">
        <title>Discovery of anaerobic lithoheterotrophic haloarchaeon capable of sulfur respiration by hydrogen and formate.</title>
        <authorList>
            <person name="Sorokin D.Y."/>
            <person name="Kublanov I.V."/>
            <person name="Roman P."/>
            <person name="Sinninghe Damste J.S."/>
            <person name="Golyshin P.N."/>
            <person name="Rojo D."/>
            <person name="Ciordia S."/>
            <person name="Mena Md.C."/>
            <person name="Ferrer M."/>
            <person name="Smedile F."/>
            <person name="Messina E."/>
            <person name="La Cono V."/>
            <person name="Yakimov M.M."/>
        </authorList>
    </citation>
    <scope>NUCLEOTIDE SEQUENCE [LARGE SCALE GENOMIC DNA]</scope>
    <source>
        <strain evidence="9 10">HTSR1</strain>
    </source>
</reference>
<accession>A0A1D8S786</accession>
<dbReference type="EMBL" id="CP016070">
    <property type="protein sequence ID" value="AOW81220.1"/>
    <property type="molecule type" value="Genomic_DNA"/>
</dbReference>
<dbReference type="KEGG" id="halh:HTSR_2060"/>
<dbReference type="GO" id="GO:0005524">
    <property type="term" value="F:ATP binding"/>
    <property type="evidence" value="ECO:0007669"/>
    <property type="project" value="UniProtKB-KW"/>
</dbReference>
<dbReference type="Gene3D" id="1.10.287.130">
    <property type="match status" value="1"/>
</dbReference>
<gene>
    <name evidence="9" type="ORF">HTSR_2060</name>
</gene>
<evidence type="ECO:0000256" key="4">
    <source>
        <dbReference type="ARBA" id="ARBA00022741"/>
    </source>
</evidence>
<keyword evidence="7" id="KW-0812">Transmembrane</keyword>
<evidence type="ECO:0000256" key="7">
    <source>
        <dbReference type="SAM" id="Phobius"/>
    </source>
</evidence>
<evidence type="ECO:0000313" key="9">
    <source>
        <dbReference type="EMBL" id="AOW81220.1"/>
    </source>
</evidence>
<keyword evidence="7" id="KW-1133">Transmembrane helix</keyword>
<dbReference type="EC" id="2.7.13.3" evidence="2"/>
<dbReference type="PANTHER" id="PTHR44936">
    <property type="entry name" value="SENSOR PROTEIN CREC"/>
    <property type="match status" value="1"/>
</dbReference>
<keyword evidence="7" id="KW-0472">Membrane</keyword>
<protein>
    <recommendedName>
        <fullName evidence="2">histidine kinase</fullName>
        <ecNumber evidence="2">2.7.13.3</ecNumber>
    </recommendedName>
</protein>
<proteinExistence type="predicted"/>
<dbReference type="CDD" id="cd00075">
    <property type="entry name" value="HATPase"/>
    <property type="match status" value="1"/>
</dbReference>
<name>A0A1D8S786_9EURY</name>
<dbReference type="InterPro" id="IPR003594">
    <property type="entry name" value="HATPase_dom"/>
</dbReference>
<dbReference type="Proteomes" id="UP000185608">
    <property type="component" value="Chromosome"/>
</dbReference>
<evidence type="ECO:0000313" key="10">
    <source>
        <dbReference type="Proteomes" id="UP000185608"/>
    </source>
</evidence>
<dbReference type="InterPro" id="IPR005467">
    <property type="entry name" value="His_kinase_dom"/>
</dbReference>
<dbReference type="AlphaFoldDB" id="A0A1D8S786"/>
<keyword evidence="3" id="KW-0808">Transferase</keyword>
<evidence type="ECO:0000256" key="3">
    <source>
        <dbReference type="ARBA" id="ARBA00022679"/>
    </source>
</evidence>
<evidence type="ECO:0000256" key="5">
    <source>
        <dbReference type="ARBA" id="ARBA00022777"/>
    </source>
</evidence>
<dbReference type="Pfam" id="PF02518">
    <property type="entry name" value="HATPase_c"/>
    <property type="match status" value="1"/>
</dbReference>
<evidence type="ECO:0000256" key="1">
    <source>
        <dbReference type="ARBA" id="ARBA00000085"/>
    </source>
</evidence>
<evidence type="ECO:0000259" key="8">
    <source>
        <dbReference type="PROSITE" id="PS50109"/>
    </source>
</evidence>
<dbReference type="SMART" id="SM00387">
    <property type="entry name" value="HATPase_c"/>
    <property type="match status" value="1"/>
</dbReference>
<keyword evidence="4" id="KW-0547">Nucleotide-binding</keyword>
<evidence type="ECO:0000256" key="6">
    <source>
        <dbReference type="ARBA" id="ARBA00022840"/>
    </source>
</evidence>
<comment type="catalytic activity">
    <reaction evidence="1">
        <text>ATP + protein L-histidine = ADP + protein N-phospho-L-histidine.</text>
        <dbReference type="EC" id="2.7.13.3"/>
    </reaction>
</comment>
<dbReference type="Gene3D" id="3.30.565.10">
    <property type="entry name" value="Histidine kinase-like ATPase, C-terminal domain"/>
    <property type="match status" value="1"/>
</dbReference>
<dbReference type="RefSeq" id="WP_070365861.1">
    <property type="nucleotide sequence ID" value="NZ_CP016070.1"/>
</dbReference>
<dbReference type="InterPro" id="IPR004358">
    <property type="entry name" value="Sig_transdc_His_kin-like_C"/>
</dbReference>
<organism evidence="9 10">
    <name type="scientific">Halodesulfurarchaeum formicicum</name>
    <dbReference type="NCBI Taxonomy" id="1873524"/>
    <lineage>
        <taxon>Archaea</taxon>
        <taxon>Methanobacteriati</taxon>
        <taxon>Methanobacteriota</taxon>
        <taxon>Stenosarchaea group</taxon>
        <taxon>Halobacteria</taxon>
        <taxon>Halobacteriales</taxon>
        <taxon>Halobacteriaceae</taxon>
        <taxon>Halodesulfurarchaeum</taxon>
    </lineage>
</organism>
<dbReference type="PROSITE" id="PS50109">
    <property type="entry name" value="HIS_KIN"/>
    <property type="match status" value="1"/>
</dbReference>
<keyword evidence="6" id="KW-0067">ATP-binding</keyword>
<dbReference type="GeneID" id="29830045"/>